<evidence type="ECO:0000313" key="1">
    <source>
        <dbReference type="EMBL" id="KAK9221818.1"/>
    </source>
</evidence>
<gene>
    <name evidence="1" type="ORF">WN944_010247</name>
</gene>
<name>A0AAP0QX22_9ROSI</name>
<protein>
    <submittedName>
        <fullName evidence="1">Uncharacterized protein</fullName>
    </submittedName>
</protein>
<proteinExistence type="predicted"/>
<sequence length="85" mass="9366">MAFVERFRDTGVAACYLRGVGSEKIVLRGVGDAFWRVRIEATFALTNTTSKKDIFCKIFVNYIFGNANALCGGDCAYLLGLLAFQ</sequence>
<keyword evidence="2" id="KW-1185">Reference proteome</keyword>
<reference evidence="1 2" key="1">
    <citation type="submission" date="2024-05" db="EMBL/GenBank/DDBJ databases">
        <title>Haplotype-resolved chromosome-level genome assembly of Huyou (Citrus changshanensis).</title>
        <authorList>
            <person name="Miao C."/>
            <person name="Chen W."/>
            <person name="Wu Y."/>
            <person name="Wang L."/>
            <person name="Zhao S."/>
            <person name="Grierson D."/>
            <person name="Xu C."/>
            <person name="Chen K."/>
        </authorList>
    </citation>
    <scope>NUCLEOTIDE SEQUENCE [LARGE SCALE GENOMIC DNA]</scope>
    <source>
        <strain evidence="1">01-14</strain>
        <tissue evidence="1">Leaf</tissue>
    </source>
</reference>
<comment type="caution">
    <text evidence="1">The sequence shown here is derived from an EMBL/GenBank/DDBJ whole genome shotgun (WGS) entry which is preliminary data.</text>
</comment>
<dbReference type="EMBL" id="JBCGBO010000002">
    <property type="protein sequence ID" value="KAK9221818.1"/>
    <property type="molecule type" value="Genomic_DNA"/>
</dbReference>
<organism evidence="1 2">
    <name type="scientific">Citrus x changshan-huyou</name>
    <dbReference type="NCBI Taxonomy" id="2935761"/>
    <lineage>
        <taxon>Eukaryota</taxon>
        <taxon>Viridiplantae</taxon>
        <taxon>Streptophyta</taxon>
        <taxon>Embryophyta</taxon>
        <taxon>Tracheophyta</taxon>
        <taxon>Spermatophyta</taxon>
        <taxon>Magnoliopsida</taxon>
        <taxon>eudicotyledons</taxon>
        <taxon>Gunneridae</taxon>
        <taxon>Pentapetalae</taxon>
        <taxon>rosids</taxon>
        <taxon>malvids</taxon>
        <taxon>Sapindales</taxon>
        <taxon>Rutaceae</taxon>
        <taxon>Aurantioideae</taxon>
        <taxon>Citrus</taxon>
    </lineage>
</organism>
<accession>A0AAP0QX22</accession>
<evidence type="ECO:0000313" key="2">
    <source>
        <dbReference type="Proteomes" id="UP001428341"/>
    </source>
</evidence>
<dbReference type="Proteomes" id="UP001428341">
    <property type="component" value="Unassembled WGS sequence"/>
</dbReference>
<dbReference type="AlphaFoldDB" id="A0AAP0QX22"/>